<evidence type="ECO:0000313" key="1">
    <source>
        <dbReference type="EMBL" id="KIK55940.1"/>
    </source>
</evidence>
<protein>
    <submittedName>
        <fullName evidence="1">Uncharacterized protein</fullName>
    </submittedName>
</protein>
<name>A0A0D0AYX8_9AGAR</name>
<dbReference type="HOGENOM" id="CLU_142960_2_0_1"/>
<reference evidence="1 2" key="1">
    <citation type="submission" date="2014-04" db="EMBL/GenBank/DDBJ databases">
        <title>Evolutionary Origins and Diversification of the Mycorrhizal Mutualists.</title>
        <authorList>
            <consortium name="DOE Joint Genome Institute"/>
            <consortium name="Mycorrhizal Genomics Consortium"/>
            <person name="Kohler A."/>
            <person name="Kuo A."/>
            <person name="Nagy L.G."/>
            <person name="Floudas D."/>
            <person name="Copeland A."/>
            <person name="Barry K.W."/>
            <person name="Cichocki N."/>
            <person name="Veneault-Fourrey C."/>
            <person name="LaButti K."/>
            <person name="Lindquist E.A."/>
            <person name="Lipzen A."/>
            <person name="Lundell T."/>
            <person name="Morin E."/>
            <person name="Murat C."/>
            <person name="Riley R."/>
            <person name="Ohm R."/>
            <person name="Sun H."/>
            <person name="Tunlid A."/>
            <person name="Henrissat B."/>
            <person name="Grigoriev I.V."/>
            <person name="Hibbett D.S."/>
            <person name="Martin F."/>
        </authorList>
    </citation>
    <scope>NUCLEOTIDE SEQUENCE [LARGE SCALE GENOMIC DNA]</scope>
    <source>
        <strain evidence="1 2">FD-317 M1</strain>
    </source>
</reference>
<organism evidence="1 2">
    <name type="scientific">Collybiopsis luxurians FD-317 M1</name>
    <dbReference type="NCBI Taxonomy" id="944289"/>
    <lineage>
        <taxon>Eukaryota</taxon>
        <taxon>Fungi</taxon>
        <taxon>Dikarya</taxon>
        <taxon>Basidiomycota</taxon>
        <taxon>Agaricomycotina</taxon>
        <taxon>Agaricomycetes</taxon>
        <taxon>Agaricomycetidae</taxon>
        <taxon>Agaricales</taxon>
        <taxon>Marasmiineae</taxon>
        <taxon>Omphalotaceae</taxon>
        <taxon>Collybiopsis</taxon>
        <taxon>Collybiopsis luxurians</taxon>
    </lineage>
</organism>
<dbReference type="EMBL" id="KN834802">
    <property type="protein sequence ID" value="KIK55940.1"/>
    <property type="molecule type" value="Genomic_DNA"/>
</dbReference>
<evidence type="ECO:0000313" key="2">
    <source>
        <dbReference type="Proteomes" id="UP000053593"/>
    </source>
</evidence>
<feature type="non-terminal residue" evidence="1">
    <location>
        <position position="1"/>
    </location>
</feature>
<keyword evidence="2" id="KW-1185">Reference proteome</keyword>
<dbReference type="Proteomes" id="UP000053593">
    <property type="component" value="Unassembled WGS sequence"/>
</dbReference>
<proteinExistence type="predicted"/>
<sequence>ETSFNAKLAVKKSLSPRVNALLNKISSSTVETFTEKLNKNPFAHPETEGEKAAPTLLRYVNYVAEHVPGS</sequence>
<dbReference type="AlphaFoldDB" id="A0A0D0AYX8"/>
<accession>A0A0D0AYX8</accession>
<dbReference type="OrthoDB" id="432234at2759"/>
<gene>
    <name evidence="1" type="ORF">GYMLUDRAFT_145133</name>
</gene>
<feature type="non-terminal residue" evidence="1">
    <location>
        <position position="70"/>
    </location>
</feature>